<keyword evidence="2" id="KW-1185">Reference proteome</keyword>
<evidence type="ECO:0000313" key="2">
    <source>
        <dbReference type="Proteomes" id="UP000654075"/>
    </source>
</evidence>
<proteinExistence type="predicted"/>
<feature type="non-terminal residue" evidence="1">
    <location>
        <position position="86"/>
    </location>
</feature>
<accession>A0A813ECI5</accession>
<gene>
    <name evidence="1" type="ORF">PGLA1383_LOCUS15268</name>
</gene>
<comment type="caution">
    <text evidence="1">The sequence shown here is derived from an EMBL/GenBank/DDBJ whole genome shotgun (WGS) entry which is preliminary data.</text>
</comment>
<sequence length="86" mass="9102">MLVQPVPALRWQSVCSSPLRRRASSVAVAPPFCGRSGAARPSAHQPRLGAAVAAAIGAAQLRKQRWQAPGLARVLRCADFGGVYPR</sequence>
<organism evidence="1 2">
    <name type="scientific">Polarella glacialis</name>
    <name type="common">Dinoflagellate</name>
    <dbReference type="NCBI Taxonomy" id="89957"/>
    <lineage>
        <taxon>Eukaryota</taxon>
        <taxon>Sar</taxon>
        <taxon>Alveolata</taxon>
        <taxon>Dinophyceae</taxon>
        <taxon>Suessiales</taxon>
        <taxon>Suessiaceae</taxon>
        <taxon>Polarella</taxon>
    </lineage>
</organism>
<dbReference type="AlphaFoldDB" id="A0A813ECI5"/>
<dbReference type="Proteomes" id="UP000654075">
    <property type="component" value="Unassembled WGS sequence"/>
</dbReference>
<dbReference type="EMBL" id="CAJNNV010008933">
    <property type="protein sequence ID" value="CAE8596808.1"/>
    <property type="molecule type" value="Genomic_DNA"/>
</dbReference>
<protein>
    <submittedName>
        <fullName evidence="1">Uncharacterized protein</fullName>
    </submittedName>
</protein>
<evidence type="ECO:0000313" key="1">
    <source>
        <dbReference type="EMBL" id="CAE8596808.1"/>
    </source>
</evidence>
<reference evidence="1" key="1">
    <citation type="submission" date="2021-02" db="EMBL/GenBank/DDBJ databases">
        <authorList>
            <person name="Dougan E. K."/>
            <person name="Rhodes N."/>
            <person name="Thang M."/>
            <person name="Chan C."/>
        </authorList>
    </citation>
    <scope>NUCLEOTIDE SEQUENCE</scope>
</reference>
<name>A0A813ECI5_POLGL</name>